<dbReference type="GO" id="GO:0005524">
    <property type="term" value="F:ATP binding"/>
    <property type="evidence" value="ECO:0007669"/>
    <property type="project" value="UniProtKB-UniRule"/>
</dbReference>
<dbReference type="InterPro" id="IPR017441">
    <property type="entry name" value="Protein_kinase_ATP_BS"/>
</dbReference>
<organism evidence="24 25">
    <name type="scientific">Dioscorea zingiberensis</name>
    <dbReference type="NCBI Taxonomy" id="325984"/>
    <lineage>
        <taxon>Eukaryota</taxon>
        <taxon>Viridiplantae</taxon>
        <taxon>Streptophyta</taxon>
        <taxon>Embryophyta</taxon>
        <taxon>Tracheophyta</taxon>
        <taxon>Spermatophyta</taxon>
        <taxon>Magnoliopsida</taxon>
        <taxon>Liliopsida</taxon>
        <taxon>Dioscoreales</taxon>
        <taxon>Dioscoreaceae</taxon>
        <taxon>Dioscorea</taxon>
    </lineage>
</organism>
<dbReference type="PROSITE" id="PS00107">
    <property type="entry name" value="PROTEIN_KINASE_ATP"/>
    <property type="match status" value="1"/>
</dbReference>
<keyword evidence="5" id="KW-0597">Phosphoprotein</keyword>
<name>A0A9D5H8V1_9LILI</name>
<dbReference type="Gene3D" id="3.80.10.10">
    <property type="entry name" value="Ribonuclease Inhibitor"/>
    <property type="match status" value="1"/>
</dbReference>
<evidence type="ECO:0000256" key="3">
    <source>
        <dbReference type="ARBA" id="ARBA00012513"/>
    </source>
</evidence>
<evidence type="ECO:0000256" key="19">
    <source>
        <dbReference type="ARBA" id="ARBA00048679"/>
    </source>
</evidence>
<dbReference type="PANTHER" id="PTHR48005:SF70">
    <property type="entry name" value="MDIS1-INTERACTING RECEPTOR LIKE KINASE 2-LIKE"/>
    <property type="match status" value="1"/>
</dbReference>
<accession>A0A9D5H8V1</accession>
<dbReference type="Proteomes" id="UP001085076">
    <property type="component" value="Miscellaneous, Linkage group lg07"/>
</dbReference>
<dbReference type="Pfam" id="PF00560">
    <property type="entry name" value="LRR_1"/>
    <property type="match status" value="2"/>
</dbReference>
<comment type="catalytic activity">
    <reaction evidence="19">
        <text>L-seryl-[protein] + ATP = O-phospho-L-seryl-[protein] + ADP + H(+)</text>
        <dbReference type="Rhea" id="RHEA:17989"/>
        <dbReference type="Rhea" id="RHEA-COMP:9863"/>
        <dbReference type="Rhea" id="RHEA-COMP:11604"/>
        <dbReference type="ChEBI" id="CHEBI:15378"/>
        <dbReference type="ChEBI" id="CHEBI:29999"/>
        <dbReference type="ChEBI" id="CHEBI:30616"/>
        <dbReference type="ChEBI" id="CHEBI:83421"/>
        <dbReference type="ChEBI" id="CHEBI:456216"/>
        <dbReference type="EC" id="2.7.11.1"/>
    </reaction>
</comment>
<protein>
    <recommendedName>
        <fullName evidence="3">non-specific serine/threonine protein kinase</fullName>
        <ecNumber evidence="3">2.7.11.1</ecNumber>
    </recommendedName>
</protein>
<evidence type="ECO:0000256" key="2">
    <source>
        <dbReference type="ARBA" id="ARBA00004479"/>
    </source>
</evidence>
<evidence type="ECO:0000313" key="24">
    <source>
        <dbReference type="EMBL" id="KAJ0967457.1"/>
    </source>
</evidence>
<evidence type="ECO:0000256" key="1">
    <source>
        <dbReference type="ARBA" id="ARBA00004162"/>
    </source>
</evidence>
<evidence type="ECO:0000256" key="15">
    <source>
        <dbReference type="ARBA" id="ARBA00023136"/>
    </source>
</evidence>
<dbReference type="FunFam" id="3.30.200.20:FF:000309">
    <property type="entry name" value="Leucine-rich repeat receptor protein kinase MSP1"/>
    <property type="match status" value="1"/>
</dbReference>
<dbReference type="Gene3D" id="1.10.510.10">
    <property type="entry name" value="Transferase(Phosphotransferase) domain 1"/>
    <property type="match status" value="1"/>
</dbReference>
<evidence type="ECO:0000256" key="14">
    <source>
        <dbReference type="ARBA" id="ARBA00022989"/>
    </source>
</evidence>
<feature type="region of interest" description="Disordered" evidence="21">
    <location>
        <begin position="1"/>
        <end position="62"/>
    </location>
</feature>
<dbReference type="InterPro" id="IPR001611">
    <property type="entry name" value="Leu-rich_rpt"/>
</dbReference>
<dbReference type="PROSITE" id="PS00109">
    <property type="entry name" value="PROTEIN_KINASE_TYR"/>
    <property type="match status" value="1"/>
</dbReference>
<dbReference type="EMBL" id="JAGGNH010000007">
    <property type="protein sequence ID" value="KAJ0967457.1"/>
    <property type="molecule type" value="Genomic_DNA"/>
</dbReference>
<evidence type="ECO:0000256" key="18">
    <source>
        <dbReference type="ARBA" id="ARBA00047899"/>
    </source>
</evidence>
<dbReference type="OrthoDB" id="1913693at2759"/>
<dbReference type="InterPro" id="IPR051420">
    <property type="entry name" value="Ser_Thr_Kinases_DiverseReg"/>
</dbReference>
<dbReference type="InterPro" id="IPR032675">
    <property type="entry name" value="LRR_dom_sf"/>
</dbReference>
<comment type="caution">
    <text evidence="24">The sequence shown here is derived from an EMBL/GenBank/DDBJ whole genome shotgun (WGS) entry which is preliminary data.</text>
</comment>
<dbReference type="GO" id="GO:0004674">
    <property type="term" value="F:protein serine/threonine kinase activity"/>
    <property type="evidence" value="ECO:0007669"/>
    <property type="project" value="UniProtKB-KW"/>
</dbReference>
<keyword evidence="6" id="KW-0433">Leucine-rich repeat</keyword>
<evidence type="ECO:0000259" key="23">
    <source>
        <dbReference type="PROSITE" id="PS50011"/>
    </source>
</evidence>
<evidence type="ECO:0000256" key="12">
    <source>
        <dbReference type="ARBA" id="ARBA00022777"/>
    </source>
</evidence>
<evidence type="ECO:0000256" key="10">
    <source>
        <dbReference type="ARBA" id="ARBA00022737"/>
    </source>
</evidence>
<dbReference type="Gene3D" id="3.30.200.20">
    <property type="entry name" value="Phosphorylase Kinase, domain 1"/>
    <property type="match status" value="1"/>
</dbReference>
<dbReference type="SUPFAM" id="SSF56112">
    <property type="entry name" value="Protein kinase-like (PK-like)"/>
    <property type="match status" value="1"/>
</dbReference>
<evidence type="ECO:0000256" key="13">
    <source>
        <dbReference type="ARBA" id="ARBA00022840"/>
    </source>
</evidence>
<evidence type="ECO:0000256" key="5">
    <source>
        <dbReference type="ARBA" id="ARBA00022553"/>
    </source>
</evidence>
<gene>
    <name evidence="24" type="ORF">J5N97_024374</name>
</gene>
<evidence type="ECO:0000256" key="21">
    <source>
        <dbReference type="SAM" id="MobiDB-lite"/>
    </source>
</evidence>
<keyword evidence="25" id="KW-1185">Reference proteome</keyword>
<dbReference type="InterPro" id="IPR011009">
    <property type="entry name" value="Kinase-like_dom_sf"/>
</dbReference>
<reference evidence="24" key="2">
    <citation type="journal article" date="2022" name="Hortic Res">
        <title>The genome of Dioscorea zingiberensis sheds light on the biosynthesis, origin and evolution of the medicinally important diosgenin saponins.</title>
        <authorList>
            <person name="Li Y."/>
            <person name="Tan C."/>
            <person name="Li Z."/>
            <person name="Guo J."/>
            <person name="Li S."/>
            <person name="Chen X."/>
            <person name="Wang C."/>
            <person name="Dai X."/>
            <person name="Yang H."/>
            <person name="Song W."/>
            <person name="Hou L."/>
            <person name="Xu J."/>
            <person name="Tong Z."/>
            <person name="Xu A."/>
            <person name="Yuan X."/>
            <person name="Wang W."/>
            <person name="Yang Q."/>
            <person name="Chen L."/>
            <person name="Sun Z."/>
            <person name="Wang K."/>
            <person name="Pan B."/>
            <person name="Chen J."/>
            <person name="Bao Y."/>
            <person name="Liu F."/>
            <person name="Qi X."/>
            <person name="Gang D.R."/>
            <person name="Wen J."/>
            <person name="Li J."/>
        </authorList>
    </citation>
    <scope>NUCLEOTIDE SEQUENCE</scope>
    <source>
        <strain evidence="24">Dzin_1.0</strain>
    </source>
</reference>
<dbReference type="Pfam" id="PF13855">
    <property type="entry name" value="LRR_8"/>
    <property type="match status" value="2"/>
</dbReference>
<reference evidence="24" key="1">
    <citation type="submission" date="2021-03" db="EMBL/GenBank/DDBJ databases">
        <authorList>
            <person name="Li Z."/>
            <person name="Yang C."/>
        </authorList>
    </citation>
    <scope>NUCLEOTIDE SEQUENCE</scope>
    <source>
        <strain evidence="24">Dzin_1.0</strain>
        <tissue evidence="24">Leaf</tissue>
    </source>
</reference>
<dbReference type="FunFam" id="1.10.510.10:FF:000479">
    <property type="entry name" value="Leucine-rich repeat receptor-like protein kinase"/>
    <property type="match status" value="1"/>
</dbReference>
<keyword evidence="4" id="KW-0723">Serine/threonine-protein kinase</keyword>
<evidence type="ECO:0000256" key="8">
    <source>
        <dbReference type="ARBA" id="ARBA00022692"/>
    </source>
</evidence>
<proteinExistence type="predicted"/>
<keyword evidence="17" id="KW-0325">Glycoprotein</keyword>
<evidence type="ECO:0000256" key="7">
    <source>
        <dbReference type="ARBA" id="ARBA00022679"/>
    </source>
</evidence>
<dbReference type="InterPro" id="IPR000719">
    <property type="entry name" value="Prot_kinase_dom"/>
</dbReference>
<keyword evidence="16" id="KW-0675">Receptor</keyword>
<evidence type="ECO:0000256" key="9">
    <source>
        <dbReference type="ARBA" id="ARBA00022729"/>
    </source>
</evidence>
<dbReference type="PRINTS" id="PR00019">
    <property type="entry name" value="LEURICHRPT"/>
</dbReference>
<evidence type="ECO:0000256" key="6">
    <source>
        <dbReference type="ARBA" id="ARBA00022614"/>
    </source>
</evidence>
<dbReference type="SMART" id="SM00369">
    <property type="entry name" value="LRR_TYP"/>
    <property type="match status" value="5"/>
</dbReference>
<dbReference type="PANTHER" id="PTHR48005">
    <property type="entry name" value="LEUCINE RICH REPEAT KINASE 2"/>
    <property type="match status" value="1"/>
</dbReference>
<evidence type="ECO:0000256" key="17">
    <source>
        <dbReference type="ARBA" id="ARBA00023180"/>
    </source>
</evidence>
<evidence type="ECO:0000256" key="4">
    <source>
        <dbReference type="ARBA" id="ARBA00022527"/>
    </source>
</evidence>
<keyword evidence="8 22" id="KW-0812">Transmembrane</keyword>
<sequence length="829" mass="91885">MEKSIKPHQLESGFSRSPQKLDLAGRSSLEKKRVGRPLAAQARQSRAAGAAKRGGGALRRRRRRLQVVPGVGRGRGMEVTDGRPLAASGQVAAADGELGERWLAEASLAEIGRAQGADGRARARMGRRAGGRGSPAIHIKMANLTNLIDLQLGNNSLSGNLPPDLFKGGLLQKLYLGYNNFQGHIPVSLKNSTNLFRVRLERNQFTGDISESFGIHPHLDYIDLSFNKLSGTLSQSWGACLNLTSFKISGNMITGEIPVEISKMPKLQLLDIASNKLVGKIPREFRRLSYLFHLNMSNNQLSGTIPPEFGDLSSLEILDLSRNNLSGQIPIQMENCSKLGSLSLNNNDLSGAIPFQLGNLKLHRVLDLSDNLFTGEIPPQLSKLTYLEVLNLSHNQMVGQIPSSFQYMMGLTSLDLSYNSLDGPVPDNHFFQTAPAEWFIHNNGLCGQVHGLPPCIHSPWATKDADTKKHHKFIISVAFSIFGVLFLLFLVVGITLVCYKRDKSIANDSCEEFAGKHFFSIWSVGHEKELFKVILGATENFDKKYQIGVGAHSIVYKATLPSGITLAIKKLQGEGQVVEQSFQNEIQALTQIRHRNIVRLYGFCSTTKFSFIAYEYMETGSLGAILRSRERAMELDWVKRVNIIRDIAQALSYLHHDCAPPIVHRDITSNNILLDDEYKACVSDFGISRMLEPNSSHWSVLAGTHGYMAPELAYVMRVTEKCDVYSFGVVALEVMHGIHPGDLINSLSLSMLVKDVLDPRIPLHMVDPFIKEVLGVILITLQCIDTNPQSRPTMEQVSQRLTYPKSLPISNVHCFHSLTLDHLMNIEHT</sequence>
<keyword evidence="10" id="KW-0677">Repeat</keyword>
<feature type="transmembrane region" description="Helical" evidence="22">
    <location>
        <begin position="473"/>
        <end position="499"/>
    </location>
</feature>
<evidence type="ECO:0000256" key="22">
    <source>
        <dbReference type="SAM" id="Phobius"/>
    </source>
</evidence>
<feature type="compositionally biased region" description="Low complexity" evidence="21">
    <location>
        <begin position="36"/>
        <end position="51"/>
    </location>
</feature>
<dbReference type="InterPro" id="IPR001245">
    <property type="entry name" value="Ser-Thr/Tyr_kinase_cat_dom"/>
</dbReference>
<feature type="binding site" evidence="20">
    <location>
        <position position="570"/>
    </location>
    <ligand>
        <name>ATP</name>
        <dbReference type="ChEBI" id="CHEBI:30616"/>
    </ligand>
</feature>
<keyword evidence="13 20" id="KW-0067">ATP-binding</keyword>
<feature type="domain" description="Protein kinase" evidence="23">
    <location>
        <begin position="541"/>
        <end position="803"/>
    </location>
</feature>
<dbReference type="AlphaFoldDB" id="A0A9D5H8V1"/>
<comment type="catalytic activity">
    <reaction evidence="18">
        <text>L-threonyl-[protein] + ATP = O-phospho-L-threonyl-[protein] + ADP + H(+)</text>
        <dbReference type="Rhea" id="RHEA:46608"/>
        <dbReference type="Rhea" id="RHEA-COMP:11060"/>
        <dbReference type="Rhea" id="RHEA-COMP:11605"/>
        <dbReference type="ChEBI" id="CHEBI:15378"/>
        <dbReference type="ChEBI" id="CHEBI:30013"/>
        <dbReference type="ChEBI" id="CHEBI:30616"/>
        <dbReference type="ChEBI" id="CHEBI:61977"/>
        <dbReference type="ChEBI" id="CHEBI:456216"/>
        <dbReference type="EC" id="2.7.11.1"/>
    </reaction>
</comment>
<keyword evidence="15 22" id="KW-0472">Membrane</keyword>
<keyword evidence="12" id="KW-0418">Kinase</keyword>
<dbReference type="GO" id="GO:0005886">
    <property type="term" value="C:plasma membrane"/>
    <property type="evidence" value="ECO:0007669"/>
    <property type="project" value="UniProtKB-SubCell"/>
</dbReference>
<dbReference type="InterPro" id="IPR008266">
    <property type="entry name" value="Tyr_kinase_AS"/>
</dbReference>
<evidence type="ECO:0000256" key="11">
    <source>
        <dbReference type="ARBA" id="ARBA00022741"/>
    </source>
</evidence>
<dbReference type="FunFam" id="3.80.10.10:FF:000177">
    <property type="entry name" value="Leucine-rich repeat receptor-like serine/threonine-protein kinase At1g17230"/>
    <property type="match status" value="1"/>
</dbReference>
<keyword evidence="11 20" id="KW-0547">Nucleotide-binding</keyword>
<evidence type="ECO:0000313" key="25">
    <source>
        <dbReference type="Proteomes" id="UP001085076"/>
    </source>
</evidence>
<dbReference type="PROSITE" id="PS50011">
    <property type="entry name" value="PROTEIN_KINASE_DOM"/>
    <property type="match status" value="1"/>
</dbReference>
<dbReference type="SUPFAM" id="SSF52058">
    <property type="entry name" value="L domain-like"/>
    <property type="match status" value="1"/>
</dbReference>
<comment type="subcellular location">
    <subcellularLocation>
        <location evidence="1">Cell membrane</location>
        <topology evidence="1">Single-pass membrane protein</topology>
    </subcellularLocation>
    <subcellularLocation>
        <location evidence="2">Membrane</location>
        <topology evidence="2">Single-pass type I membrane protein</topology>
    </subcellularLocation>
</comment>
<dbReference type="Pfam" id="PF07714">
    <property type="entry name" value="PK_Tyr_Ser-Thr"/>
    <property type="match status" value="1"/>
</dbReference>
<keyword evidence="9" id="KW-0732">Signal</keyword>
<keyword evidence="14 22" id="KW-1133">Transmembrane helix</keyword>
<evidence type="ECO:0000256" key="16">
    <source>
        <dbReference type="ARBA" id="ARBA00023170"/>
    </source>
</evidence>
<dbReference type="InterPro" id="IPR003591">
    <property type="entry name" value="Leu-rich_rpt_typical-subtyp"/>
</dbReference>
<dbReference type="EC" id="2.7.11.1" evidence="3"/>
<evidence type="ECO:0000256" key="20">
    <source>
        <dbReference type="PROSITE-ProRule" id="PRU10141"/>
    </source>
</evidence>
<keyword evidence="7" id="KW-0808">Transferase</keyword>